<evidence type="ECO:0000313" key="1">
    <source>
        <dbReference type="EMBL" id="VDN01645.1"/>
    </source>
</evidence>
<name>A0A182EYY5_ONCOC</name>
<reference evidence="1 2" key="2">
    <citation type="submission" date="2018-08" db="EMBL/GenBank/DDBJ databases">
        <authorList>
            <person name="Laetsch R D."/>
            <person name="Stevens L."/>
            <person name="Kumar S."/>
            <person name="Blaxter L. M."/>
        </authorList>
    </citation>
    <scope>NUCLEOTIDE SEQUENCE [LARGE SCALE GENOMIC DNA]</scope>
</reference>
<sequence>MSSSIIAKIQPAKT</sequence>
<reference evidence="3" key="1">
    <citation type="submission" date="2016-06" db="UniProtKB">
        <authorList>
            <consortium name="WormBaseParasite"/>
        </authorList>
    </citation>
    <scope>IDENTIFICATION</scope>
</reference>
<proteinExistence type="predicted"/>
<organism evidence="3">
    <name type="scientific">Onchocerca ochengi</name>
    <name type="common">Filarial nematode worm</name>
    <dbReference type="NCBI Taxonomy" id="42157"/>
    <lineage>
        <taxon>Eukaryota</taxon>
        <taxon>Metazoa</taxon>
        <taxon>Ecdysozoa</taxon>
        <taxon>Nematoda</taxon>
        <taxon>Chromadorea</taxon>
        <taxon>Rhabditida</taxon>
        <taxon>Spirurina</taxon>
        <taxon>Spiruromorpha</taxon>
        <taxon>Filarioidea</taxon>
        <taxon>Onchocercidae</taxon>
        <taxon>Onchocerca</taxon>
    </lineage>
</organism>
<accession>A0A182EYY5</accession>
<evidence type="ECO:0000313" key="3">
    <source>
        <dbReference type="WBParaSite" id="nOo.2.0.1.t13394-RA"/>
    </source>
</evidence>
<protein>
    <submittedName>
        <fullName evidence="1 3">Uncharacterized protein</fullName>
    </submittedName>
</protein>
<dbReference type="WBParaSite" id="nOo.2.0.1.t13394-RA">
    <property type="protein sequence ID" value="nOo.2.0.1.t13394-RA"/>
    <property type="gene ID" value="nOo.2.0.1.g13394"/>
</dbReference>
<gene>
    <name evidence="1" type="ORF">NOO_LOCUS13394</name>
</gene>
<keyword evidence="2" id="KW-1185">Reference proteome</keyword>
<evidence type="ECO:0000313" key="2">
    <source>
        <dbReference type="Proteomes" id="UP000271087"/>
    </source>
</evidence>
<dbReference type="Proteomes" id="UP000271087">
    <property type="component" value="Unassembled WGS sequence"/>
</dbReference>
<dbReference type="EMBL" id="UYRW01015084">
    <property type="protein sequence ID" value="VDN01645.1"/>
    <property type="molecule type" value="Genomic_DNA"/>
</dbReference>